<dbReference type="EMBL" id="WWCP01000013">
    <property type="protein sequence ID" value="MYM82763.1"/>
    <property type="molecule type" value="Genomic_DNA"/>
</dbReference>
<proteinExistence type="predicted"/>
<dbReference type="AlphaFoldDB" id="A0A6L8MIK8"/>
<evidence type="ECO:0000313" key="2">
    <source>
        <dbReference type="EMBL" id="MYM82763.1"/>
    </source>
</evidence>
<dbReference type="Proteomes" id="UP000474565">
    <property type="component" value="Unassembled WGS sequence"/>
</dbReference>
<organism evidence="2 3">
    <name type="scientific">Duganella lactea</name>
    <dbReference type="NCBI Taxonomy" id="2692173"/>
    <lineage>
        <taxon>Bacteria</taxon>
        <taxon>Pseudomonadati</taxon>
        <taxon>Pseudomonadota</taxon>
        <taxon>Betaproteobacteria</taxon>
        <taxon>Burkholderiales</taxon>
        <taxon>Oxalobacteraceae</taxon>
        <taxon>Telluria group</taxon>
        <taxon>Duganella</taxon>
    </lineage>
</organism>
<dbReference type="RefSeq" id="WP_161019691.1">
    <property type="nucleotide sequence ID" value="NZ_WWCP01000013.1"/>
</dbReference>
<dbReference type="InterPro" id="IPR029030">
    <property type="entry name" value="Caspase-like_dom_sf"/>
</dbReference>
<dbReference type="PROSITE" id="PS50208">
    <property type="entry name" value="CASPASE_P20"/>
    <property type="match status" value="1"/>
</dbReference>
<evidence type="ECO:0000313" key="3">
    <source>
        <dbReference type="Proteomes" id="UP000474565"/>
    </source>
</evidence>
<feature type="domain" description="Caspase family p20" evidence="1">
    <location>
        <begin position="2"/>
        <end position="139"/>
    </location>
</feature>
<dbReference type="SUPFAM" id="SSF52129">
    <property type="entry name" value="Caspase-like"/>
    <property type="match status" value="1"/>
</dbReference>
<reference evidence="2 3" key="1">
    <citation type="submission" date="2019-12" db="EMBL/GenBank/DDBJ databases">
        <title>Novel species isolated from a subtropical stream in China.</title>
        <authorList>
            <person name="Lu H."/>
        </authorList>
    </citation>
    <scope>NUCLEOTIDE SEQUENCE [LARGE SCALE GENOMIC DNA]</scope>
    <source>
        <strain evidence="2 3">FT50W</strain>
    </source>
</reference>
<dbReference type="PANTHER" id="PTHR22576">
    <property type="entry name" value="MUCOSA ASSOCIATED LYMPHOID TISSUE LYMPHOMA TRANSLOCATION PROTEIN 1/PARACASPASE"/>
    <property type="match status" value="1"/>
</dbReference>
<dbReference type="SUPFAM" id="SSF50969">
    <property type="entry name" value="YVTN repeat-like/Quinoprotein amine dehydrogenase"/>
    <property type="match status" value="1"/>
</dbReference>
<comment type="caution">
    <text evidence="2">The sequence shown here is derived from an EMBL/GenBank/DDBJ whole genome shotgun (WGS) entry which is preliminary data.</text>
</comment>
<accession>A0A6L8MIK8</accession>
<dbReference type="GO" id="GO:0004197">
    <property type="term" value="F:cysteine-type endopeptidase activity"/>
    <property type="evidence" value="ECO:0007669"/>
    <property type="project" value="InterPro"/>
</dbReference>
<dbReference type="InterPro" id="IPR015943">
    <property type="entry name" value="WD40/YVTN_repeat-like_dom_sf"/>
</dbReference>
<evidence type="ECO:0000259" key="1">
    <source>
        <dbReference type="PROSITE" id="PS50208"/>
    </source>
</evidence>
<dbReference type="InterPro" id="IPR011600">
    <property type="entry name" value="Pept_C14_caspase"/>
</dbReference>
<dbReference type="Gene3D" id="3.40.50.1460">
    <property type="match status" value="1"/>
</dbReference>
<dbReference type="Gene3D" id="2.130.10.10">
    <property type="entry name" value="YVTN repeat-like/Quinoprotein amine dehydrogenase"/>
    <property type="match status" value="1"/>
</dbReference>
<dbReference type="InterPro" id="IPR011044">
    <property type="entry name" value="Quino_amine_DH_bsu"/>
</dbReference>
<dbReference type="Pfam" id="PF00656">
    <property type="entry name" value="Peptidase_C14"/>
    <property type="match status" value="1"/>
</dbReference>
<dbReference type="InterPro" id="IPR052039">
    <property type="entry name" value="Caspase-related_regulators"/>
</dbReference>
<dbReference type="InterPro" id="IPR001309">
    <property type="entry name" value="Pept_C14_p20"/>
</dbReference>
<protein>
    <recommendedName>
        <fullName evidence="1">Caspase family p20 domain-containing protein</fullName>
    </recommendedName>
</protein>
<dbReference type="GO" id="GO:0006508">
    <property type="term" value="P:proteolysis"/>
    <property type="evidence" value="ECO:0007669"/>
    <property type="project" value="InterPro"/>
</dbReference>
<name>A0A6L8MIK8_9BURK</name>
<gene>
    <name evidence="2" type="ORF">GTP44_12445</name>
</gene>
<dbReference type="PANTHER" id="PTHR22576:SF37">
    <property type="entry name" value="MUCOSA-ASSOCIATED LYMPHOID TISSUE LYMPHOMA TRANSLOCATION PROTEIN 1"/>
    <property type="match status" value="1"/>
</dbReference>
<sequence>MNHRIALSIGIANYNEPVHQLGNAGNDAVLMAKTLTSRGFDTTLCPDPDQPQLLAALDTLEARCAALALEGKEVFCVVYYAGHGVEMNGNGYVMPADFPAELQPSTLSHYGVSLLNILSKMTAAAGPKLLVLDACRESLAHWNSFDMNRFAENVAADRSTFGAALDATNVVIAYSTSSGAIASDGKGQNSHYCEQLAELLLRHDLSITEMLTEVGQRVIMRSATRQRPWYTSSLLKRYKLSDLPHYQLTQAVPVNTAIDYAARIHERQLDMTVILHNQRHVTLADEFERRRLLNAKSAIQAIAVHGEQLFVKTANNQVTIWSGDGNAPVVIKVPRDDTFGIEVSPRGTAFAIYGMRCFQLFVLDDSHWRCAHQLQGPNMSYYGAVFPSEREVFICNGKGEISRFDASGPTTLRHDITTDIHGPIYDLAVLPGARLLAASCCGGQVLYFNLATLALSGRTTLGRVGDNRSVNYAALREIGASDSEALAILDRRDVLLDDSGTEWEAEDDSANSYEDKLKYCVRIAHLDHNLLCCVAVADARVLAIGSEHGFVFMLDIRNGAVFQTLDIGGGRGTKLQWLCAAASGVAALSADGVMLTYHSVPAF</sequence>